<evidence type="ECO:0000313" key="2">
    <source>
        <dbReference type="EMBL" id="ERL10579.1"/>
    </source>
</evidence>
<proteinExistence type="predicted"/>
<feature type="transmembrane region" description="Helical" evidence="1">
    <location>
        <begin position="148"/>
        <end position="170"/>
    </location>
</feature>
<dbReference type="EMBL" id="AWEZ01000007">
    <property type="protein sequence ID" value="ERL10579.1"/>
    <property type="molecule type" value="Genomic_DNA"/>
</dbReference>
<comment type="caution">
    <text evidence="2">The sequence shown here is derived from an EMBL/GenBank/DDBJ whole genome shotgun (WGS) entry which is preliminary data.</text>
</comment>
<gene>
    <name evidence="2" type="ORF">HMPREF1316_2425</name>
</gene>
<feature type="transmembrane region" description="Helical" evidence="1">
    <location>
        <begin position="21"/>
        <end position="43"/>
    </location>
</feature>
<accession>U2TBZ9</accession>
<dbReference type="PATRIC" id="fig|1125712.3.peg.226"/>
<feature type="transmembrane region" description="Helical" evidence="1">
    <location>
        <begin position="177"/>
        <end position="201"/>
    </location>
</feature>
<keyword evidence="1" id="KW-0812">Transmembrane</keyword>
<reference evidence="2 3" key="1">
    <citation type="submission" date="2013-08" db="EMBL/GenBank/DDBJ databases">
        <authorList>
            <person name="Durkin A.S."/>
            <person name="Haft D.R."/>
            <person name="McCorrison J."/>
            <person name="Torralba M."/>
            <person name="Gillis M."/>
            <person name="Haft D.H."/>
            <person name="Methe B."/>
            <person name="Sutton G."/>
            <person name="Nelson K.E."/>
        </authorList>
    </citation>
    <scope>NUCLEOTIDE SEQUENCE [LARGE SCALE GENOMIC DNA]</scope>
    <source>
        <strain evidence="2 3">F0195</strain>
    </source>
</reference>
<dbReference type="AlphaFoldDB" id="U2TBZ9"/>
<keyword evidence="1" id="KW-0472">Membrane</keyword>
<keyword evidence="3" id="KW-1185">Reference proteome</keyword>
<evidence type="ECO:0000256" key="1">
    <source>
        <dbReference type="SAM" id="Phobius"/>
    </source>
</evidence>
<dbReference type="OrthoDB" id="2388369at2"/>
<name>U2TBZ9_9ACTN</name>
<sequence>MGVVGRLVRAELYRVVHERQFLLVLAIIVALFQFMYMGGDYYSLKGFDALVKASVAVRVGCVVLVVALSGGSSLARDLERRTFQSYVVSGASRSQMLLAKLVVLYLMELVLTLAFPVAYALLCCLLNGGWGSVGWGGRQFDASSFLPYALAVVSSVLACASVSGLVAVLTGRVRATLACVGGIIGTQWLLSMGGLVATPALSWLPLMALDWASSGQVPETLSCLVGVVWLCACMAGSMAAVRRRE</sequence>
<feature type="transmembrane region" description="Helical" evidence="1">
    <location>
        <begin position="55"/>
        <end position="75"/>
    </location>
</feature>
<feature type="transmembrane region" description="Helical" evidence="1">
    <location>
        <begin position="102"/>
        <end position="128"/>
    </location>
</feature>
<keyword evidence="1" id="KW-1133">Transmembrane helix</keyword>
<evidence type="ECO:0000313" key="3">
    <source>
        <dbReference type="Proteomes" id="UP000016638"/>
    </source>
</evidence>
<feature type="transmembrane region" description="Helical" evidence="1">
    <location>
        <begin position="221"/>
        <end position="241"/>
    </location>
</feature>
<organism evidence="2 3">
    <name type="scientific">Olsenella profusa F0195</name>
    <dbReference type="NCBI Taxonomy" id="1125712"/>
    <lineage>
        <taxon>Bacteria</taxon>
        <taxon>Bacillati</taxon>
        <taxon>Actinomycetota</taxon>
        <taxon>Coriobacteriia</taxon>
        <taxon>Coriobacteriales</taxon>
        <taxon>Atopobiaceae</taxon>
        <taxon>Olsenella</taxon>
    </lineage>
</organism>
<dbReference type="Proteomes" id="UP000016638">
    <property type="component" value="Unassembled WGS sequence"/>
</dbReference>
<dbReference type="RefSeq" id="WP_021725058.1">
    <property type="nucleotide sequence ID" value="NZ_AWEZ01000007.1"/>
</dbReference>
<protein>
    <submittedName>
        <fullName evidence="2">ABC-2 family transporter protein</fullName>
    </submittedName>
</protein>
<dbReference type="STRING" id="1125712.HMPREF1316_2425"/>